<dbReference type="STRING" id="1423775.FD03_GL000315"/>
<comment type="caution">
    <text evidence="3">The sequence shown here is derived from an EMBL/GenBank/DDBJ whole genome shotgun (WGS) entry which is preliminary data.</text>
</comment>
<proteinExistence type="predicted"/>
<keyword evidence="1" id="KW-0560">Oxidoreductase</keyword>
<dbReference type="Pfam" id="PF00248">
    <property type="entry name" value="Aldo_ket_red"/>
    <property type="match status" value="1"/>
</dbReference>
<organism evidence="3 4">
    <name type="scientific">Companilactobacillus nodensis DSM 19682 = JCM 14932 = NBRC 107160</name>
    <dbReference type="NCBI Taxonomy" id="1423775"/>
    <lineage>
        <taxon>Bacteria</taxon>
        <taxon>Bacillati</taxon>
        <taxon>Bacillota</taxon>
        <taxon>Bacilli</taxon>
        <taxon>Lactobacillales</taxon>
        <taxon>Lactobacillaceae</taxon>
        <taxon>Companilactobacillus</taxon>
    </lineage>
</organism>
<protein>
    <submittedName>
        <fullName evidence="3">Aldo keto reductase</fullName>
    </submittedName>
</protein>
<dbReference type="Gene3D" id="3.20.20.100">
    <property type="entry name" value="NADP-dependent oxidoreductase domain"/>
    <property type="match status" value="1"/>
</dbReference>
<accession>A0A0R1K7Z1</accession>
<dbReference type="InterPro" id="IPR036812">
    <property type="entry name" value="NAD(P)_OxRdtase_dom_sf"/>
</dbReference>
<dbReference type="PANTHER" id="PTHR43364">
    <property type="entry name" value="NADH-SPECIFIC METHYLGLYOXAL REDUCTASE-RELATED"/>
    <property type="match status" value="1"/>
</dbReference>
<dbReference type="OrthoDB" id="9773828at2"/>
<dbReference type="PANTHER" id="PTHR43364:SF4">
    <property type="entry name" value="NAD(P)-LINKED OXIDOREDUCTASE SUPERFAMILY PROTEIN"/>
    <property type="match status" value="1"/>
</dbReference>
<name>A0A0R1K7Z1_9LACO</name>
<dbReference type="eggNOG" id="COG0667">
    <property type="taxonomic scope" value="Bacteria"/>
</dbReference>
<dbReference type="GO" id="GO:0016491">
    <property type="term" value="F:oxidoreductase activity"/>
    <property type="evidence" value="ECO:0007669"/>
    <property type="project" value="UniProtKB-KW"/>
</dbReference>
<sequence>MVKLDNELNIPPIALGTWSWGSGNNGGDQIFGNHLNKDNLKSVFDAGMKCGLNLWDTAAVYAMGDSETILGDYLQNVDRKDVILSTKFTPRSAQDVEHPMETMLDGSLKRLHTDYTDIYWIHNAADVKKWTPQLVPLVKSGKIKHIGLSNHNLADLKLAASILAESGLKISAVQNHYSLLYRASEKAKIIDYCKQNNIIFFSYMVLEQGALSGKYDMNHPLPEGSRRAKEYNPILPKLEKLIQTMREIGKDKNLSVAQVATAWAIAKGTVPILGVTKPAHVEDALAASKVALTEDECLLMEKLAYETSVDTRGVWEKPMI</sequence>
<dbReference type="RefSeq" id="WP_056979746.1">
    <property type="nucleotide sequence ID" value="NZ_AZDZ01000011.1"/>
</dbReference>
<dbReference type="EMBL" id="AZDZ01000011">
    <property type="protein sequence ID" value="KRK79616.1"/>
    <property type="molecule type" value="Genomic_DNA"/>
</dbReference>
<keyword evidence="4" id="KW-1185">Reference proteome</keyword>
<dbReference type="PATRIC" id="fig|1423775.4.peg.320"/>
<evidence type="ECO:0000313" key="3">
    <source>
        <dbReference type="EMBL" id="KRK79616.1"/>
    </source>
</evidence>
<dbReference type="InterPro" id="IPR050523">
    <property type="entry name" value="AKR_Detox_Biosynth"/>
</dbReference>
<evidence type="ECO:0000256" key="1">
    <source>
        <dbReference type="ARBA" id="ARBA00023002"/>
    </source>
</evidence>
<dbReference type="CDD" id="cd19103">
    <property type="entry name" value="AKR_unchar"/>
    <property type="match status" value="1"/>
</dbReference>
<dbReference type="SUPFAM" id="SSF51430">
    <property type="entry name" value="NAD(P)-linked oxidoreductase"/>
    <property type="match status" value="1"/>
</dbReference>
<dbReference type="Proteomes" id="UP000051248">
    <property type="component" value="Unassembled WGS sequence"/>
</dbReference>
<feature type="domain" description="NADP-dependent oxidoreductase" evidence="2">
    <location>
        <begin position="12"/>
        <end position="302"/>
    </location>
</feature>
<gene>
    <name evidence="3" type="ORF">FD03_GL000315</name>
</gene>
<evidence type="ECO:0000313" key="4">
    <source>
        <dbReference type="Proteomes" id="UP000051248"/>
    </source>
</evidence>
<reference evidence="3 4" key="1">
    <citation type="journal article" date="2015" name="Genome Announc.">
        <title>Expanding the biotechnology potential of lactobacilli through comparative genomics of 213 strains and associated genera.</title>
        <authorList>
            <person name="Sun Z."/>
            <person name="Harris H.M."/>
            <person name="McCann A."/>
            <person name="Guo C."/>
            <person name="Argimon S."/>
            <person name="Zhang W."/>
            <person name="Yang X."/>
            <person name="Jeffery I.B."/>
            <person name="Cooney J.C."/>
            <person name="Kagawa T.F."/>
            <person name="Liu W."/>
            <person name="Song Y."/>
            <person name="Salvetti E."/>
            <person name="Wrobel A."/>
            <person name="Rasinkangas P."/>
            <person name="Parkhill J."/>
            <person name="Rea M.C."/>
            <person name="O'Sullivan O."/>
            <person name="Ritari J."/>
            <person name="Douillard F.P."/>
            <person name="Paul Ross R."/>
            <person name="Yang R."/>
            <person name="Briner A.E."/>
            <person name="Felis G.E."/>
            <person name="de Vos W.M."/>
            <person name="Barrangou R."/>
            <person name="Klaenhammer T.R."/>
            <person name="Caufield P.W."/>
            <person name="Cui Y."/>
            <person name="Zhang H."/>
            <person name="O'Toole P.W."/>
        </authorList>
    </citation>
    <scope>NUCLEOTIDE SEQUENCE [LARGE SCALE GENOMIC DNA]</scope>
    <source>
        <strain evidence="3 4">DSM 19682</strain>
    </source>
</reference>
<evidence type="ECO:0000259" key="2">
    <source>
        <dbReference type="Pfam" id="PF00248"/>
    </source>
</evidence>
<dbReference type="AlphaFoldDB" id="A0A0R1K7Z1"/>
<dbReference type="InterPro" id="IPR023210">
    <property type="entry name" value="NADP_OxRdtase_dom"/>
</dbReference>